<evidence type="ECO:0000313" key="1">
    <source>
        <dbReference type="EMBL" id="MBU3220119.1"/>
    </source>
</evidence>
<sequence length="143" mass="16529">MITTDKNKNKLSNYDSSTEDDMCDLDPNKICDNCFKCLEENISDVRSINMEDLENYVLEGEEFPKNLADLEYAPNENKSNYESDNKNFNLENINDPYIEEVDNKKVYFIEDLENVKSILDNESNFNSLATEAYPGLIILKGKE</sequence>
<dbReference type="RefSeq" id="WP_216100224.1">
    <property type="nucleotide sequence ID" value="NZ_JAHLDG010000011.1"/>
</dbReference>
<name>A0ABS6C3P9_9CLOT</name>
<gene>
    <name evidence="1" type="ORF">KPL27_08485</name>
</gene>
<comment type="caution">
    <text evidence="1">The sequence shown here is derived from an EMBL/GenBank/DDBJ whole genome shotgun (WGS) entry which is preliminary data.</text>
</comment>
<accession>A0ABS6C3P9</accession>
<reference evidence="1 2" key="1">
    <citation type="submission" date="2021-06" db="EMBL/GenBank/DDBJ databases">
        <title>Clostridia strains as spoilage organisms.</title>
        <authorList>
            <person name="Wambui J."/>
            <person name="Stephan R."/>
            <person name="Stevens M.J.A."/>
        </authorList>
    </citation>
    <scope>NUCLEOTIDE SEQUENCE [LARGE SCALE GENOMIC DNA]</scope>
    <source>
        <strain evidence="1 2">CM013</strain>
    </source>
</reference>
<evidence type="ECO:0000313" key="2">
    <source>
        <dbReference type="Proteomes" id="UP000740830"/>
    </source>
</evidence>
<protein>
    <submittedName>
        <fullName evidence="1">Uncharacterized protein</fullName>
    </submittedName>
</protein>
<proteinExistence type="predicted"/>
<dbReference type="Proteomes" id="UP000740830">
    <property type="component" value="Unassembled WGS sequence"/>
</dbReference>
<dbReference type="EMBL" id="JAHLDG010000011">
    <property type="protein sequence ID" value="MBU3220119.1"/>
    <property type="molecule type" value="Genomic_DNA"/>
</dbReference>
<organism evidence="1 2">
    <name type="scientific">Clostridium algidicarnis</name>
    <dbReference type="NCBI Taxonomy" id="37659"/>
    <lineage>
        <taxon>Bacteria</taxon>
        <taxon>Bacillati</taxon>
        <taxon>Bacillota</taxon>
        <taxon>Clostridia</taxon>
        <taxon>Eubacteriales</taxon>
        <taxon>Clostridiaceae</taxon>
        <taxon>Clostridium</taxon>
    </lineage>
</organism>
<keyword evidence="2" id="KW-1185">Reference proteome</keyword>